<evidence type="ECO:0000259" key="1">
    <source>
        <dbReference type="Pfam" id="PF00534"/>
    </source>
</evidence>
<accession>A0A3J6UYJ1</accession>
<name>A0A3J6UYJ1_SALER</name>
<feature type="domain" description="Glycosyl transferase family 1" evidence="1">
    <location>
        <begin position="214"/>
        <end position="377"/>
    </location>
</feature>
<dbReference type="EMBL" id="RMUA01000058">
    <property type="protein sequence ID" value="MFK71743.1"/>
    <property type="molecule type" value="Genomic_DNA"/>
</dbReference>
<reference evidence="3" key="1">
    <citation type="submission" date="2018-11" db="EMBL/GenBank/DDBJ databases">
        <authorList>
            <consortium name="PulseNet: The National Subtyping Network for Foodborne Disease Surveillance"/>
            <person name="Tarr C.L."/>
            <person name="Trees E."/>
            <person name="Katz L.S."/>
            <person name="Carleton-Romer H.A."/>
            <person name="Stroika S."/>
            <person name="Kucerova Z."/>
            <person name="Roache K.F."/>
            <person name="Sabol A.L."/>
            <person name="Besser J."/>
            <person name="Gerner-Smidt P."/>
        </authorList>
    </citation>
    <scope>NUCLEOTIDE SEQUENCE [LARGE SCALE GENOMIC DNA]</scope>
    <source>
        <strain evidence="3">PNUSAS057377</strain>
    </source>
</reference>
<evidence type="ECO:0000259" key="2">
    <source>
        <dbReference type="Pfam" id="PF13439"/>
    </source>
</evidence>
<organism evidence="3">
    <name type="scientific">Salmonella enterica</name>
    <name type="common">Salmonella choleraesuis</name>
    <dbReference type="NCBI Taxonomy" id="28901"/>
    <lineage>
        <taxon>Bacteria</taxon>
        <taxon>Pseudomonadati</taxon>
        <taxon>Pseudomonadota</taxon>
        <taxon>Gammaproteobacteria</taxon>
        <taxon>Enterobacterales</taxon>
        <taxon>Enterobacteriaceae</taxon>
        <taxon>Salmonella</taxon>
    </lineage>
</organism>
<dbReference type="InterPro" id="IPR028098">
    <property type="entry name" value="Glyco_trans_4-like_N"/>
</dbReference>
<evidence type="ECO:0000313" key="3">
    <source>
        <dbReference type="EMBL" id="MFK71743.1"/>
    </source>
</evidence>
<dbReference type="GO" id="GO:0016757">
    <property type="term" value="F:glycosyltransferase activity"/>
    <property type="evidence" value="ECO:0007669"/>
    <property type="project" value="InterPro"/>
</dbReference>
<comment type="caution">
    <text evidence="3">The sequence shown here is derived from an EMBL/GenBank/DDBJ whole genome shotgun (WGS) entry which is preliminary data.</text>
</comment>
<keyword evidence="3" id="KW-0808">Transferase</keyword>
<dbReference type="InterPro" id="IPR001296">
    <property type="entry name" value="Glyco_trans_1"/>
</dbReference>
<dbReference type="Proteomes" id="UP000885320">
    <property type="component" value="Unassembled WGS sequence"/>
</dbReference>
<protein>
    <submittedName>
        <fullName evidence="3">Glycosyltransferase WbuB</fullName>
    </submittedName>
</protein>
<dbReference type="PANTHER" id="PTHR12526:SF609">
    <property type="entry name" value="LIPOPOLYSACCHARIDE BIOSYNTHESIS PROTEIN"/>
    <property type="match status" value="1"/>
</dbReference>
<dbReference type="CDD" id="cd03794">
    <property type="entry name" value="GT4_WbuB-like"/>
    <property type="match status" value="1"/>
</dbReference>
<dbReference type="AlphaFoldDB" id="A0A3J6UYJ1"/>
<proteinExistence type="predicted"/>
<dbReference type="Gene3D" id="3.40.50.2000">
    <property type="entry name" value="Glycogen Phosphorylase B"/>
    <property type="match status" value="2"/>
</dbReference>
<dbReference type="Pfam" id="PF13439">
    <property type="entry name" value="Glyco_transf_4"/>
    <property type="match status" value="1"/>
</dbReference>
<dbReference type="GO" id="GO:1901135">
    <property type="term" value="P:carbohydrate derivative metabolic process"/>
    <property type="evidence" value="ECO:0007669"/>
    <property type="project" value="UniProtKB-ARBA"/>
</dbReference>
<dbReference type="Pfam" id="PF00534">
    <property type="entry name" value="Glycos_transf_1"/>
    <property type="match status" value="1"/>
</dbReference>
<sequence length="398" mass="45583">MRIVLICDDYLPDSTRVSAKMMHELACELLRQGHESIVICPNNGTDVKKITHLKLDGVDIFKFPNGKVKDTFKFKRAINESLLSINAWRYLAAEIKNKKIDGVVYYSPSIFFGPLVKRIKSYWHCKSYLILRDSFPQWLIDQGIIRSGGFTDKYFRFFEKINYKSADCIGVMSHKNKELFLKHYPEFSNVCVLYNWTNLKNSTLTRPSEILKQQSLTEKIIFFYGGNIGHAQDMSNLMRLALGMKELDNVHFLFIGQGDEVELVKNFIKIHSLKNCTYLPSISQHEYLSLLRIVHVGLFSLAKNHTVHNFPGKLLGYMANKLPILGSVNAGNDLKQIVEKAHSGYVHINGDDQSLLDSAVILANDIHIRKKMGENGYALLYERFSVEFAAEHIVLQLQ</sequence>
<dbReference type="PANTHER" id="PTHR12526">
    <property type="entry name" value="GLYCOSYLTRANSFERASE"/>
    <property type="match status" value="1"/>
</dbReference>
<feature type="domain" description="Glycosyltransferase subfamily 4-like N-terminal" evidence="2">
    <location>
        <begin position="20"/>
        <end position="199"/>
    </location>
</feature>
<dbReference type="SUPFAM" id="SSF53756">
    <property type="entry name" value="UDP-Glycosyltransferase/glycogen phosphorylase"/>
    <property type="match status" value="1"/>
</dbReference>
<gene>
    <name evidence="3" type="ORF">EEN95_21645</name>
</gene>